<dbReference type="PANTHER" id="PTHR22600:SF58">
    <property type="entry name" value="BETA-HEXOSAMINIDASE"/>
    <property type="match status" value="1"/>
</dbReference>
<feature type="chain" id="PRO_5040393206" description="Beta-hexosaminidase" evidence="9">
    <location>
        <begin position="20"/>
        <end position="607"/>
    </location>
</feature>
<comment type="catalytic activity">
    <reaction evidence="1 7">
        <text>Hydrolysis of terminal non-reducing N-acetyl-D-hexosamine residues in N-acetyl-beta-D-hexosaminides.</text>
        <dbReference type="EC" id="3.2.1.52"/>
    </reaction>
</comment>
<evidence type="ECO:0000256" key="6">
    <source>
        <dbReference type="ARBA" id="ARBA00023295"/>
    </source>
</evidence>
<dbReference type="Pfam" id="PF00728">
    <property type="entry name" value="Glyco_hydro_20"/>
    <property type="match status" value="1"/>
</dbReference>
<dbReference type="PIRSF" id="PIRSF001093">
    <property type="entry name" value="B-hxosamndse_ab_euk"/>
    <property type="match status" value="1"/>
</dbReference>
<dbReference type="GO" id="GO:0016020">
    <property type="term" value="C:membrane"/>
    <property type="evidence" value="ECO:0007669"/>
    <property type="project" value="TreeGrafter"/>
</dbReference>
<organism evidence="12 13">
    <name type="scientific">Dactylonectria macrodidyma</name>
    <dbReference type="NCBI Taxonomy" id="307937"/>
    <lineage>
        <taxon>Eukaryota</taxon>
        <taxon>Fungi</taxon>
        <taxon>Dikarya</taxon>
        <taxon>Ascomycota</taxon>
        <taxon>Pezizomycotina</taxon>
        <taxon>Sordariomycetes</taxon>
        <taxon>Hypocreomycetidae</taxon>
        <taxon>Hypocreales</taxon>
        <taxon>Nectriaceae</taxon>
        <taxon>Dactylonectria</taxon>
    </lineage>
</organism>
<dbReference type="EMBL" id="JAGMUV010000013">
    <property type="protein sequence ID" value="KAH7136547.1"/>
    <property type="molecule type" value="Genomic_DNA"/>
</dbReference>
<gene>
    <name evidence="12" type="ORF">EDB81DRAFT_656831</name>
</gene>
<accession>A0A9P9IWT1</accession>
<dbReference type="AlphaFoldDB" id="A0A9P9IWT1"/>
<dbReference type="GO" id="GO:0016231">
    <property type="term" value="F:beta-N-acetylglucosaminidase activity"/>
    <property type="evidence" value="ECO:0007669"/>
    <property type="project" value="TreeGrafter"/>
</dbReference>
<evidence type="ECO:0000313" key="12">
    <source>
        <dbReference type="EMBL" id="KAH7136547.1"/>
    </source>
</evidence>
<protein>
    <recommendedName>
        <fullName evidence="7">Beta-hexosaminidase</fullName>
        <ecNumber evidence="7">3.2.1.52</ecNumber>
    </recommendedName>
</protein>
<feature type="domain" description="Beta-hexosaminidase eukaryotic type N-terminal" evidence="11">
    <location>
        <begin position="20"/>
        <end position="191"/>
    </location>
</feature>
<dbReference type="OrthoDB" id="428480at2759"/>
<dbReference type="EC" id="3.2.1.52" evidence="7"/>
<dbReference type="PRINTS" id="PR00738">
    <property type="entry name" value="GLHYDRLASE20"/>
</dbReference>
<dbReference type="PANTHER" id="PTHR22600">
    <property type="entry name" value="BETA-HEXOSAMINIDASE"/>
    <property type="match status" value="1"/>
</dbReference>
<evidence type="ECO:0000256" key="9">
    <source>
        <dbReference type="SAM" id="SignalP"/>
    </source>
</evidence>
<keyword evidence="5" id="KW-0325">Glycoprotein</keyword>
<keyword evidence="6 7" id="KW-0326">Glycosidase</keyword>
<dbReference type="Pfam" id="PF14845">
    <property type="entry name" value="Glycohydro_20b2"/>
    <property type="match status" value="1"/>
</dbReference>
<feature type="active site" description="Proton donor" evidence="8">
    <location>
        <position position="377"/>
    </location>
</feature>
<dbReference type="InterPro" id="IPR015883">
    <property type="entry name" value="Glyco_hydro_20_cat"/>
</dbReference>
<evidence type="ECO:0000256" key="2">
    <source>
        <dbReference type="ARBA" id="ARBA00006285"/>
    </source>
</evidence>
<evidence type="ECO:0000256" key="3">
    <source>
        <dbReference type="ARBA" id="ARBA00022729"/>
    </source>
</evidence>
<dbReference type="Proteomes" id="UP000738349">
    <property type="component" value="Unassembled WGS sequence"/>
</dbReference>
<dbReference type="Gene3D" id="3.20.20.80">
    <property type="entry name" value="Glycosidases"/>
    <property type="match status" value="1"/>
</dbReference>
<dbReference type="SUPFAM" id="SSF51445">
    <property type="entry name" value="(Trans)glycosidases"/>
    <property type="match status" value="1"/>
</dbReference>
<evidence type="ECO:0000259" key="11">
    <source>
        <dbReference type="Pfam" id="PF14845"/>
    </source>
</evidence>
<dbReference type="FunFam" id="3.20.20.80:FF:000063">
    <property type="entry name" value="Beta-hexosaminidase"/>
    <property type="match status" value="1"/>
</dbReference>
<keyword evidence="13" id="KW-1185">Reference proteome</keyword>
<keyword evidence="4 7" id="KW-0378">Hydrolase</keyword>
<evidence type="ECO:0000259" key="10">
    <source>
        <dbReference type="Pfam" id="PF00728"/>
    </source>
</evidence>
<sequence length="607" mass="68035">MWSKPLLAVVALALGPVNALWPIPQNISTGEKVLFIDQTLEVTYNGDSVRWIPPAAAGDHDAVMQHAETLFNQQISYTYGYSPSAGPNFSSKEIVQAGVSRAFQAIFQDNFVPWKLRARNSDFEPDVYETKTFVKSLQIKQTGTDEDSAFKPLAGEVDESYSLTLSEDGRAVIEAKSYVGCLHALESFLQLFFKHSSGTFWYTPHAPVSIEDEPKYPHRGVLLDVARSWFEVEDIKRTIDAMAWNKMNRLHLHVTDSQSWPLEIPALPKLAEEGAYRKGLSYSPEDIKGIYEYGVHRGVEVIMEIDMPGHIGVIELAYQDLTVAYNKKPYQWWCAQPPCGALRMNSSDVYDFLDKLFDDLLPRISPYTAYFHTGGDELNKNDSMLDPDIRSNDTEVLTPLLQTFLDFAHGKIRDAGLAPFVWEEMITDWNMTLGDDVVVQSWLGGTAVKDLAEAGHKVIDSDYNFWYLDCGRGQWLNFDNGEAFQTFYPFNDWCGPAKSWRLVYSHDPAAGLSDEAAKRVLGGEVAVWSETIDAMNLDTLVWPRASAAGEVLWSGRQDAAGQNRSQYDAAPRLAELRERLVARGVRASPVQMPFCTQGDAGECAYTP</sequence>
<feature type="signal peptide" evidence="9">
    <location>
        <begin position="1"/>
        <end position="19"/>
    </location>
</feature>
<feature type="domain" description="Glycoside hydrolase family 20 catalytic" evidence="10">
    <location>
        <begin position="216"/>
        <end position="555"/>
    </location>
</feature>
<proteinExistence type="inferred from homology"/>
<evidence type="ECO:0000256" key="8">
    <source>
        <dbReference type="PIRSR" id="PIRSR001093-1"/>
    </source>
</evidence>
<dbReference type="SUPFAM" id="SSF55545">
    <property type="entry name" value="beta-N-acetylhexosaminidase-like domain"/>
    <property type="match status" value="1"/>
</dbReference>
<comment type="similarity">
    <text evidence="2 7">Belongs to the glycosyl hydrolase 20 family.</text>
</comment>
<name>A0A9P9IWT1_9HYPO</name>
<evidence type="ECO:0000313" key="13">
    <source>
        <dbReference type="Proteomes" id="UP000738349"/>
    </source>
</evidence>
<dbReference type="InterPro" id="IPR029018">
    <property type="entry name" value="Hex-like_dom2"/>
</dbReference>
<dbReference type="Gene3D" id="3.30.379.10">
    <property type="entry name" value="Chitobiase/beta-hexosaminidase domain 2-like"/>
    <property type="match status" value="1"/>
</dbReference>
<dbReference type="InterPro" id="IPR029019">
    <property type="entry name" value="HEX_eukaryotic_N"/>
</dbReference>
<dbReference type="GO" id="GO:0030203">
    <property type="term" value="P:glycosaminoglycan metabolic process"/>
    <property type="evidence" value="ECO:0007669"/>
    <property type="project" value="TreeGrafter"/>
</dbReference>
<reference evidence="12" key="1">
    <citation type="journal article" date="2021" name="Nat. Commun.">
        <title>Genetic determinants of endophytism in the Arabidopsis root mycobiome.</title>
        <authorList>
            <person name="Mesny F."/>
            <person name="Miyauchi S."/>
            <person name="Thiergart T."/>
            <person name="Pickel B."/>
            <person name="Atanasova L."/>
            <person name="Karlsson M."/>
            <person name="Huettel B."/>
            <person name="Barry K.W."/>
            <person name="Haridas S."/>
            <person name="Chen C."/>
            <person name="Bauer D."/>
            <person name="Andreopoulos W."/>
            <person name="Pangilinan J."/>
            <person name="LaButti K."/>
            <person name="Riley R."/>
            <person name="Lipzen A."/>
            <person name="Clum A."/>
            <person name="Drula E."/>
            <person name="Henrissat B."/>
            <person name="Kohler A."/>
            <person name="Grigoriev I.V."/>
            <person name="Martin F.M."/>
            <person name="Hacquard S."/>
        </authorList>
    </citation>
    <scope>NUCLEOTIDE SEQUENCE</scope>
    <source>
        <strain evidence="12">MPI-CAGE-AT-0147</strain>
    </source>
</reference>
<keyword evidence="3 9" id="KW-0732">Signal</keyword>
<evidence type="ECO:0000256" key="1">
    <source>
        <dbReference type="ARBA" id="ARBA00001231"/>
    </source>
</evidence>
<evidence type="ECO:0000256" key="5">
    <source>
        <dbReference type="ARBA" id="ARBA00023180"/>
    </source>
</evidence>
<dbReference type="CDD" id="cd06562">
    <property type="entry name" value="GH20_HexA_HexB-like"/>
    <property type="match status" value="1"/>
</dbReference>
<dbReference type="InterPro" id="IPR017853">
    <property type="entry name" value="GH"/>
</dbReference>
<dbReference type="GO" id="GO:0005975">
    <property type="term" value="P:carbohydrate metabolic process"/>
    <property type="evidence" value="ECO:0007669"/>
    <property type="project" value="InterPro"/>
</dbReference>
<dbReference type="InterPro" id="IPR025705">
    <property type="entry name" value="Beta_hexosaminidase_sua/sub"/>
</dbReference>
<evidence type="ECO:0000256" key="7">
    <source>
        <dbReference type="PIRNR" id="PIRNR001093"/>
    </source>
</evidence>
<evidence type="ECO:0000256" key="4">
    <source>
        <dbReference type="ARBA" id="ARBA00022801"/>
    </source>
</evidence>
<comment type="caution">
    <text evidence="12">The sequence shown here is derived from an EMBL/GenBank/DDBJ whole genome shotgun (WGS) entry which is preliminary data.</text>
</comment>